<keyword evidence="2" id="KW-1133">Transmembrane helix</keyword>
<evidence type="ECO:0000256" key="1">
    <source>
        <dbReference type="SAM" id="MobiDB-lite"/>
    </source>
</evidence>
<proteinExistence type="predicted"/>
<feature type="region of interest" description="Disordered" evidence="1">
    <location>
        <begin position="28"/>
        <end position="48"/>
    </location>
</feature>
<keyword evidence="2" id="KW-0812">Transmembrane</keyword>
<reference evidence="3 4" key="1">
    <citation type="journal article" date="2019" name="Commun. Biol.">
        <title>The bagworm genome reveals a unique fibroin gene that provides high tensile strength.</title>
        <authorList>
            <person name="Kono N."/>
            <person name="Nakamura H."/>
            <person name="Ohtoshi R."/>
            <person name="Tomita M."/>
            <person name="Numata K."/>
            <person name="Arakawa K."/>
        </authorList>
    </citation>
    <scope>NUCLEOTIDE SEQUENCE [LARGE SCALE GENOMIC DNA]</scope>
</reference>
<feature type="compositionally biased region" description="Polar residues" evidence="1">
    <location>
        <begin position="33"/>
        <end position="48"/>
    </location>
</feature>
<evidence type="ECO:0000313" key="3">
    <source>
        <dbReference type="EMBL" id="GBP46031.1"/>
    </source>
</evidence>
<evidence type="ECO:0000313" key="4">
    <source>
        <dbReference type="Proteomes" id="UP000299102"/>
    </source>
</evidence>
<keyword evidence="4" id="KW-1185">Reference proteome</keyword>
<name>A0A4C1W4Q1_EUMVA</name>
<dbReference type="EMBL" id="BGZK01000475">
    <property type="protein sequence ID" value="GBP46031.1"/>
    <property type="molecule type" value="Genomic_DNA"/>
</dbReference>
<sequence>MLCLEARDRLQYYMSLRWYGSCSATRPGRSRRTSALQSNKDLPGSIPTTGELTNNLRQFESTRSETWRAPQAVSVSDVVGGSGRRQLLSAAFEGLSPTPSAGALVLRALPPAVAASAVYSESSFPPYSWNVRDSISLDLKNVSLKVLLLVLLLMRVLDVLMAYGILVCAPSPSRRARNLKPSGPNLHIIIRRIYEMWRPEIGSEALGYQAEVPAPRGHVFPLLPGTHLRRRSRPGAQTLLWAIKLLA</sequence>
<dbReference type="AlphaFoldDB" id="A0A4C1W4Q1"/>
<evidence type="ECO:0000256" key="2">
    <source>
        <dbReference type="SAM" id="Phobius"/>
    </source>
</evidence>
<organism evidence="3 4">
    <name type="scientific">Eumeta variegata</name>
    <name type="common">Bagworm moth</name>
    <name type="synonym">Eumeta japonica</name>
    <dbReference type="NCBI Taxonomy" id="151549"/>
    <lineage>
        <taxon>Eukaryota</taxon>
        <taxon>Metazoa</taxon>
        <taxon>Ecdysozoa</taxon>
        <taxon>Arthropoda</taxon>
        <taxon>Hexapoda</taxon>
        <taxon>Insecta</taxon>
        <taxon>Pterygota</taxon>
        <taxon>Neoptera</taxon>
        <taxon>Endopterygota</taxon>
        <taxon>Lepidoptera</taxon>
        <taxon>Glossata</taxon>
        <taxon>Ditrysia</taxon>
        <taxon>Tineoidea</taxon>
        <taxon>Psychidae</taxon>
        <taxon>Oiketicinae</taxon>
        <taxon>Eumeta</taxon>
    </lineage>
</organism>
<keyword evidence="2" id="KW-0472">Membrane</keyword>
<dbReference type="Proteomes" id="UP000299102">
    <property type="component" value="Unassembled WGS sequence"/>
</dbReference>
<comment type="caution">
    <text evidence="3">The sequence shown here is derived from an EMBL/GenBank/DDBJ whole genome shotgun (WGS) entry which is preliminary data.</text>
</comment>
<protein>
    <submittedName>
        <fullName evidence="3">Uncharacterized protein</fullName>
    </submittedName>
</protein>
<feature type="transmembrane region" description="Helical" evidence="2">
    <location>
        <begin position="146"/>
        <end position="166"/>
    </location>
</feature>
<accession>A0A4C1W4Q1</accession>
<gene>
    <name evidence="3" type="ORF">EVAR_24224_1</name>
</gene>